<feature type="transmembrane region" description="Helical" evidence="1">
    <location>
        <begin position="246"/>
        <end position="268"/>
    </location>
</feature>
<organism evidence="2 3">
    <name type="scientific">Marinobacterium zhoushanense</name>
    <dbReference type="NCBI Taxonomy" id="1679163"/>
    <lineage>
        <taxon>Bacteria</taxon>
        <taxon>Pseudomonadati</taxon>
        <taxon>Pseudomonadota</taxon>
        <taxon>Gammaproteobacteria</taxon>
        <taxon>Oceanospirillales</taxon>
        <taxon>Oceanospirillaceae</taxon>
        <taxon>Marinobacterium</taxon>
    </lineage>
</organism>
<feature type="transmembrane region" description="Helical" evidence="1">
    <location>
        <begin position="69"/>
        <end position="89"/>
    </location>
</feature>
<dbReference type="Proteomes" id="UP000629025">
    <property type="component" value="Unassembled WGS sequence"/>
</dbReference>
<reference evidence="3" key="1">
    <citation type="journal article" date="2019" name="Int. J. Syst. Evol. Microbiol.">
        <title>The Global Catalogue of Microorganisms (GCM) 10K type strain sequencing project: providing services to taxonomists for standard genome sequencing and annotation.</title>
        <authorList>
            <consortium name="The Broad Institute Genomics Platform"/>
            <consortium name="The Broad Institute Genome Sequencing Center for Infectious Disease"/>
            <person name="Wu L."/>
            <person name="Ma J."/>
        </authorList>
    </citation>
    <scope>NUCLEOTIDE SEQUENCE [LARGE SCALE GENOMIC DNA]</scope>
    <source>
        <strain evidence="3">CGMCC 1.15341</strain>
    </source>
</reference>
<feature type="transmembrane region" description="Helical" evidence="1">
    <location>
        <begin position="110"/>
        <end position="132"/>
    </location>
</feature>
<evidence type="ECO:0008006" key="4">
    <source>
        <dbReference type="Google" id="ProtNLM"/>
    </source>
</evidence>
<gene>
    <name evidence="2" type="ORF">GCM10011352_28550</name>
</gene>
<feature type="transmembrane region" description="Helical" evidence="1">
    <location>
        <begin position="37"/>
        <end position="57"/>
    </location>
</feature>
<keyword evidence="1" id="KW-0812">Transmembrane</keyword>
<comment type="caution">
    <text evidence="2">The sequence shown here is derived from an EMBL/GenBank/DDBJ whole genome shotgun (WGS) entry which is preliminary data.</text>
</comment>
<dbReference type="EMBL" id="BMIJ01000006">
    <property type="protein sequence ID" value="GGC00687.1"/>
    <property type="molecule type" value="Genomic_DNA"/>
</dbReference>
<keyword evidence="3" id="KW-1185">Reference proteome</keyword>
<evidence type="ECO:0000313" key="3">
    <source>
        <dbReference type="Proteomes" id="UP000629025"/>
    </source>
</evidence>
<keyword evidence="1" id="KW-1133">Transmembrane helix</keyword>
<accession>A0ABQ1KJU1</accession>
<protein>
    <recommendedName>
        <fullName evidence="4">Membrane protein YkvI</fullName>
    </recommendedName>
</protein>
<feature type="transmembrane region" description="Helical" evidence="1">
    <location>
        <begin position="138"/>
        <end position="159"/>
    </location>
</feature>
<feature type="transmembrane region" description="Helical" evidence="1">
    <location>
        <begin position="385"/>
        <end position="404"/>
    </location>
</feature>
<dbReference type="Gene3D" id="1.20.1740.10">
    <property type="entry name" value="Amino acid/polyamine transporter I"/>
    <property type="match status" value="1"/>
</dbReference>
<feature type="transmembrane region" description="Helical" evidence="1">
    <location>
        <begin position="289"/>
        <end position="312"/>
    </location>
</feature>
<dbReference type="RefSeq" id="WP_188749504.1">
    <property type="nucleotide sequence ID" value="NZ_BMIJ01000006.1"/>
</dbReference>
<feature type="transmembrane region" description="Helical" evidence="1">
    <location>
        <begin position="332"/>
        <end position="365"/>
    </location>
</feature>
<feature type="transmembrane region" description="Helical" evidence="1">
    <location>
        <begin position="6"/>
        <end position="25"/>
    </location>
</feature>
<evidence type="ECO:0000256" key="1">
    <source>
        <dbReference type="SAM" id="Phobius"/>
    </source>
</evidence>
<keyword evidence="1" id="KW-0472">Membrane</keyword>
<name>A0ABQ1KJU1_9GAMM</name>
<evidence type="ECO:0000313" key="2">
    <source>
        <dbReference type="EMBL" id="GGC00687.1"/>
    </source>
</evidence>
<feature type="transmembrane region" description="Helical" evidence="1">
    <location>
        <begin position="171"/>
        <end position="190"/>
    </location>
</feature>
<proteinExistence type="predicted"/>
<sequence>MVAGDFTFLDAFLVLFSLVVAAVMLRRRVRDAPFWRATVTPLASIIGSGFLVVAPLLAHIGGVFASLDILIIVLLSLWLGSAIRFNILHDGTRSVPEVRSVRLMEHLSDLALAAAYVVSVAFYIRLLCGFVLTGLGVFTVFNADVLATLLLVFIGIYGLRRGLSGLERLEEYSVTIKLAIIASLILGLIAHDSDSGYSLAGLESQATDPWERLRMLGGMLLIVQGFETSKYLEGSYTPVMRARSMWLAQIVAGTIYIVFVVLALPLMAHFAQASPSETAIIDLSRHITLILPLMLVVAAAMSQFSAAIADTIGAGGVVEQESRQRVSAKPSYLVITLLAATLIWFTNIFEVVALASRAFAFYYCLQAIQAARLAAATASGRRRRWLIASYLVLALLMITIVLFAKPVED</sequence>